<reference evidence="3 4" key="1">
    <citation type="submission" date="2024-01" db="EMBL/GenBank/DDBJ databases">
        <title>The genome of the rayed Mediterranean limpet Patella caerulea (Linnaeus, 1758).</title>
        <authorList>
            <person name="Anh-Thu Weber A."/>
            <person name="Halstead-Nussloch G."/>
        </authorList>
    </citation>
    <scope>NUCLEOTIDE SEQUENCE [LARGE SCALE GENOMIC DNA]</scope>
    <source>
        <strain evidence="3">AATW-2023a</strain>
        <tissue evidence="3">Whole specimen</tissue>
    </source>
</reference>
<dbReference type="Proteomes" id="UP001347796">
    <property type="component" value="Unassembled WGS sequence"/>
</dbReference>
<feature type="compositionally biased region" description="Acidic residues" evidence="1">
    <location>
        <begin position="155"/>
        <end position="169"/>
    </location>
</feature>
<proteinExistence type="predicted"/>
<feature type="region of interest" description="Disordered" evidence="1">
    <location>
        <begin position="126"/>
        <end position="239"/>
    </location>
</feature>
<dbReference type="Pfam" id="PF13873">
    <property type="entry name" value="Myb_DNA-bind_5"/>
    <property type="match status" value="1"/>
</dbReference>
<organism evidence="3 4">
    <name type="scientific">Patella caerulea</name>
    <name type="common">Rayed Mediterranean limpet</name>
    <dbReference type="NCBI Taxonomy" id="87958"/>
    <lineage>
        <taxon>Eukaryota</taxon>
        <taxon>Metazoa</taxon>
        <taxon>Spiralia</taxon>
        <taxon>Lophotrochozoa</taxon>
        <taxon>Mollusca</taxon>
        <taxon>Gastropoda</taxon>
        <taxon>Patellogastropoda</taxon>
        <taxon>Patelloidea</taxon>
        <taxon>Patellidae</taxon>
        <taxon>Patella</taxon>
    </lineage>
</organism>
<feature type="region of interest" description="Disordered" evidence="1">
    <location>
        <begin position="84"/>
        <end position="106"/>
    </location>
</feature>
<comment type="caution">
    <text evidence="3">The sequence shown here is derived from an EMBL/GenBank/DDBJ whole genome shotgun (WGS) entry which is preliminary data.</text>
</comment>
<evidence type="ECO:0000313" key="3">
    <source>
        <dbReference type="EMBL" id="KAK6181516.1"/>
    </source>
</evidence>
<feature type="compositionally biased region" description="Basic and acidic residues" evidence="1">
    <location>
        <begin position="174"/>
        <end position="185"/>
    </location>
</feature>
<dbReference type="PROSITE" id="PS50090">
    <property type="entry name" value="MYB_LIKE"/>
    <property type="match status" value="1"/>
</dbReference>
<dbReference type="PANTHER" id="PTHR21411">
    <property type="entry name" value="APONTIC"/>
    <property type="match status" value="1"/>
</dbReference>
<protein>
    <recommendedName>
        <fullName evidence="2">Myb-like domain-containing protein</fullName>
    </recommendedName>
</protein>
<evidence type="ECO:0000256" key="1">
    <source>
        <dbReference type="SAM" id="MobiDB-lite"/>
    </source>
</evidence>
<gene>
    <name evidence="3" type="ORF">SNE40_009353</name>
</gene>
<sequence length="317" mass="36070">MEDKTKSGKRGSNWTPEEKECLVDLIELHIKDIEDKRTDGNVTKRKEAAWRKIHEQFTVSQGSREVKRMKELWKRIKDAAKKEYQEYKKESKKTGGGPGPGDLSNLTQRILNLIPREFQQYTNPYDDDAIQMSGQDKEQIGPLQLTADNGNKESDIEEDIPIVENEIMDNEVGLQDKDIEDKDIADGNPQKNSELPLPQHSGKSEDNRRLQTQAPVRRKAQTDEGGSTKKIKSFSPSSTKTLDIEQAILKLSQEEHALKMDILRKEHSAKMKLLHLHQKLTETKLSEAGSSSYTSCDKDSDHEFSYLDLLNSSCTSE</sequence>
<keyword evidence="4" id="KW-1185">Reference proteome</keyword>
<dbReference type="AlphaFoldDB" id="A0AAN8JPI0"/>
<name>A0AAN8JPI0_PATCE</name>
<accession>A0AAN8JPI0</accession>
<dbReference type="InterPro" id="IPR028002">
    <property type="entry name" value="Myb_DNA-bind_5"/>
</dbReference>
<feature type="domain" description="Myb-like" evidence="2">
    <location>
        <begin position="6"/>
        <end position="77"/>
    </location>
</feature>
<dbReference type="PANTHER" id="PTHR21411:SF0">
    <property type="entry name" value="REGULATORY PROTEIN ZESTE"/>
    <property type="match status" value="1"/>
</dbReference>
<evidence type="ECO:0000259" key="2">
    <source>
        <dbReference type="PROSITE" id="PS50090"/>
    </source>
</evidence>
<feature type="compositionally biased region" description="Basic and acidic residues" evidence="1">
    <location>
        <begin position="84"/>
        <end position="93"/>
    </location>
</feature>
<dbReference type="InterPro" id="IPR001005">
    <property type="entry name" value="SANT/Myb"/>
</dbReference>
<evidence type="ECO:0000313" key="4">
    <source>
        <dbReference type="Proteomes" id="UP001347796"/>
    </source>
</evidence>
<dbReference type="EMBL" id="JAZGQO010000007">
    <property type="protein sequence ID" value="KAK6181516.1"/>
    <property type="molecule type" value="Genomic_DNA"/>
</dbReference>